<organism evidence="2 3">
    <name type="scientific">Silicimonas algicola</name>
    <dbReference type="NCBI Taxonomy" id="1826607"/>
    <lineage>
        <taxon>Bacteria</taxon>
        <taxon>Pseudomonadati</taxon>
        <taxon>Pseudomonadota</taxon>
        <taxon>Alphaproteobacteria</taxon>
        <taxon>Rhodobacterales</taxon>
        <taxon>Paracoccaceae</taxon>
    </lineage>
</organism>
<keyword evidence="2" id="KW-0808">Transferase</keyword>
<dbReference type="Gene3D" id="3.40.630.30">
    <property type="match status" value="1"/>
</dbReference>
<dbReference type="SUPFAM" id="SSF55729">
    <property type="entry name" value="Acyl-CoA N-acyltransferases (Nat)"/>
    <property type="match status" value="1"/>
</dbReference>
<evidence type="ECO:0000259" key="1">
    <source>
        <dbReference type="PROSITE" id="PS51186"/>
    </source>
</evidence>
<dbReference type="Pfam" id="PF13673">
    <property type="entry name" value="Acetyltransf_10"/>
    <property type="match status" value="1"/>
</dbReference>
<gene>
    <name evidence="2" type="ORF">C8D95_103252</name>
</gene>
<dbReference type="PANTHER" id="PTHR43451:SF1">
    <property type="entry name" value="ACETYLTRANSFERASE"/>
    <property type="match status" value="1"/>
</dbReference>
<dbReference type="CDD" id="cd04301">
    <property type="entry name" value="NAT_SF"/>
    <property type="match status" value="1"/>
</dbReference>
<comment type="caution">
    <text evidence="2">The sequence shown here is derived from an EMBL/GenBank/DDBJ whole genome shotgun (WGS) entry which is preliminary data.</text>
</comment>
<dbReference type="InterPro" id="IPR016181">
    <property type="entry name" value="Acyl_CoA_acyltransferase"/>
</dbReference>
<reference evidence="2 3" key="1">
    <citation type="submission" date="2018-05" db="EMBL/GenBank/DDBJ databases">
        <title>Genomic Encyclopedia of Type Strains, Phase IV (KMG-IV): sequencing the most valuable type-strain genomes for metagenomic binning, comparative biology and taxonomic classification.</title>
        <authorList>
            <person name="Goeker M."/>
        </authorList>
    </citation>
    <scope>NUCLEOTIDE SEQUENCE [LARGE SCALE GENOMIC DNA]</scope>
    <source>
        <strain evidence="2 3">DSM 103371</strain>
    </source>
</reference>
<dbReference type="RefSeq" id="WP_109758765.1">
    <property type="nucleotide sequence ID" value="NZ_CP034588.1"/>
</dbReference>
<keyword evidence="3" id="KW-1185">Reference proteome</keyword>
<dbReference type="InterPro" id="IPR052564">
    <property type="entry name" value="N-acetyltrans/Recomb-assoc"/>
</dbReference>
<dbReference type="InterPro" id="IPR000182">
    <property type="entry name" value="GNAT_dom"/>
</dbReference>
<name>A0A316G9Y6_9RHOB</name>
<dbReference type="AlphaFoldDB" id="A0A316G9Y6"/>
<dbReference type="KEGG" id="salo:EF888_09465"/>
<dbReference type="EMBL" id="QGGV01000003">
    <property type="protein sequence ID" value="PWK57015.1"/>
    <property type="molecule type" value="Genomic_DNA"/>
</dbReference>
<accession>A0A316G9Y6</accession>
<dbReference type="GO" id="GO:0016747">
    <property type="term" value="F:acyltransferase activity, transferring groups other than amino-acyl groups"/>
    <property type="evidence" value="ECO:0007669"/>
    <property type="project" value="InterPro"/>
</dbReference>
<protein>
    <submittedName>
        <fullName evidence="2">GNAT family acetyltransferase</fullName>
    </submittedName>
</protein>
<proteinExistence type="predicted"/>
<evidence type="ECO:0000313" key="2">
    <source>
        <dbReference type="EMBL" id="PWK57015.1"/>
    </source>
</evidence>
<dbReference type="OrthoDB" id="9789081at2"/>
<dbReference type="PROSITE" id="PS51186">
    <property type="entry name" value="GNAT"/>
    <property type="match status" value="1"/>
</dbReference>
<dbReference type="PANTHER" id="PTHR43451">
    <property type="entry name" value="ACETYLTRANSFERASE (GNAT) FAMILY PROTEIN"/>
    <property type="match status" value="1"/>
</dbReference>
<feature type="domain" description="N-acetyltransferase" evidence="1">
    <location>
        <begin position="3"/>
        <end position="153"/>
    </location>
</feature>
<sequence length="175" mass="18997">MDVVVRSGRAEDVPALPEVFHAAVQAAEAYSEAERAAWSPAVPTVEAWTRRLDGLDVVVAEVGGEVAGFMCLKDDLLDLAYVHPTFARQGVGHALYAVVEGRARSVGVTRLRTEASLVAEPFFLRHGWRVVRRQEVVRNGVALRNAVMEKVLPVPDWQEAAAAPISEASNARAET</sequence>
<dbReference type="Proteomes" id="UP000245390">
    <property type="component" value="Unassembled WGS sequence"/>
</dbReference>
<evidence type="ECO:0000313" key="3">
    <source>
        <dbReference type="Proteomes" id="UP000245390"/>
    </source>
</evidence>